<dbReference type="KEGG" id="mlr:MELLADRAFT_64007"/>
<evidence type="ECO:0000256" key="1">
    <source>
        <dbReference type="SAM" id="MobiDB-lite"/>
    </source>
</evidence>
<feature type="compositionally biased region" description="Acidic residues" evidence="1">
    <location>
        <begin position="388"/>
        <end position="397"/>
    </location>
</feature>
<dbReference type="GeneID" id="18930198"/>
<protein>
    <submittedName>
        <fullName evidence="2">Uncharacterized protein</fullName>
    </submittedName>
</protein>
<dbReference type="RefSeq" id="XP_007411095.1">
    <property type="nucleotide sequence ID" value="XM_007411033.1"/>
</dbReference>
<gene>
    <name evidence="2" type="ORF">MELLADRAFT_64007</name>
</gene>
<feature type="compositionally biased region" description="Polar residues" evidence="1">
    <location>
        <begin position="24"/>
        <end position="43"/>
    </location>
</feature>
<feature type="region of interest" description="Disordered" evidence="1">
    <location>
        <begin position="363"/>
        <end position="397"/>
    </location>
</feature>
<evidence type="ECO:0000313" key="3">
    <source>
        <dbReference type="Proteomes" id="UP000001072"/>
    </source>
</evidence>
<evidence type="ECO:0000313" key="2">
    <source>
        <dbReference type="EMBL" id="EGG05606.1"/>
    </source>
</evidence>
<dbReference type="EMBL" id="GL883112">
    <property type="protein sequence ID" value="EGG05606.1"/>
    <property type="molecule type" value="Genomic_DNA"/>
</dbReference>
<feature type="region of interest" description="Disordered" evidence="1">
    <location>
        <begin position="1"/>
        <end position="67"/>
    </location>
</feature>
<organism evidence="3">
    <name type="scientific">Melampsora larici-populina (strain 98AG31 / pathotype 3-4-7)</name>
    <name type="common">Poplar leaf rust fungus</name>
    <dbReference type="NCBI Taxonomy" id="747676"/>
    <lineage>
        <taxon>Eukaryota</taxon>
        <taxon>Fungi</taxon>
        <taxon>Dikarya</taxon>
        <taxon>Basidiomycota</taxon>
        <taxon>Pucciniomycotina</taxon>
        <taxon>Pucciniomycetes</taxon>
        <taxon>Pucciniales</taxon>
        <taxon>Melampsoraceae</taxon>
        <taxon>Melampsora</taxon>
    </lineage>
</organism>
<dbReference type="InParanoid" id="F4RPU2"/>
<accession>F4RPU2</accession>
<dbReference type="AlphaFoldDB" id="F4RPU2"/>
<keyword evidence="3" id="KW-1185">Reference proteome</keyword>
<dbReference type="OrthoDB" id="2512095at2759"/>
<dbReference type="HOGENOM" id="CLU_042820_1_0_1"/>
<sequence length="397" mass="43996">MDDLFEDDMSFEAGESMPNDSLLPHSQNRTSIMSDSTQTSTATLFRPAQPRNTPASGASRPAAGRNGVSSVKKFTDLLKLTKENHDILQKMYEITSPGEEYLGTLAYLVFACQQGISGGPGEKWVPGRVIRNAFKDAVADFIFRPDLQAFSKTVAANHTTMVDSLEILTFLTPKAFQQNYLKSLKADYVDKHLPGDYVAGEACIPGTATYLFIKETLKNQRSKVRSALLTNILGAPEGSALMVPARKTMVLTVARVCLAEARSLGDDELLLKLGKDKVGWIIFMRYVTVYNYLNHTENKKHCQWTLMDEALADLRGQPARNRALYFNRLRRYDRETFDGTRSWAAIKASGLPLQSPVVEKVLAQGPDNHPQGERSGIVSEGASAGDQTMEEDFLEDQ</sequence>
<dbReference type="Proteomes" id="UP000001072">
    <property type="component" value="Unassembled WGS sequence"/>
</dbReference>
<name>F4RPU2_MELLP</name>
<proteinExistence type="predicted"/>
<reference evidence="3" key="1">
    <citation type="journal article" date="2011" name="Proc. Natl. Acad. Sci. U.S.A.">
        <title>Obligate biotrophy features unraveled by the genomic analysis of rust fungi.</title>
        <authorList>
            <person name="Duplessis S."/>
            <person name="Cuomo C.A."/>
            <person name="Lin Y.-C."/>
            <person name="Aerts A."/>
            <person name="Tisserant E."/>
            <person name="Veneault-Fourrey C."/>
            <person name="Joly D.L."/>
            <person name="Hacquard S."/>
            <person name="Amselem J."/>
            <person name="Cantarel B.L."/>
            <person name="Chiu R."/>
            <person name="Coutinho P.M."/>
            <person name="Feau N."/>
            <person name="Field M."/>
            <person name="Frey P."/>
            <person name="Gelhaye E."/>
            <person name="Goldberg J."/>
            <person name="Grabherr M.G."/>
            <person name="Kodira C.D."/>
            <person name="Kohler A."/>
            <person name="Kuees U."/>
            <person name="Lindquist E.A."/>
            <person name="Lucas S.M."/>
            <person name="Mago R."/>
            <person name="Mauceli E."/>
            <person name="Morin E."/>
            <person name="Murat C."/>
            <person name="Pangilinan J.L."/>
            <person name="Park R."/>
            <person name="Pearson M."/>
            <person name="Quesneville H."/>
            <person name="Rouhier N."/>
            <person name="Sakthikumar S."/>
            <person name="Salamov A.A."/>
            <person name="Schmutz J."/>
            <person name="Selles B."/>
            <person name="Shapiro H."/>
            <person name="Tanguay P."/>
            <person name="Tuskan G.A."/>
            <person name="Henrissat B."/>
            <person name="Van de Peer Y."/>
            <person name="Rouze P."/>
            <person name="Ellis J.G."/>
            <person name="Dodds P.N."/>
            <person name="Schein J.E."/>
            <person name="Zhong S."/>
            <person name="Hamelin R.C."/>
            <person name="Grigoriev I.V."/>
            <person name="Szabo L.J."/>
            <person name="Martin F."/>
        </authorList>
    </citation>
    <scope>NUCLEOTIDE SEQUENCE [LARGE SCALE GENOMIC DNA]</scope>
    <source>
        <strain evidence="3">98AG31 / pathotype 3-4-7</strain>
    </source>
</reference>
<feature type="compositionally biased region" description="Acidic residues" evidence="1">
    <location>
        <begin position="1"/>
        <end position="10"/>
    </location>
</feature>
<dbReference type="VEuPathDB" id="FungiDB:MELLADRAFT_64007"/>